<dbReference type="EMBL" id="CAJVPW010069628">
    <property type="protein sequence ID" value="CAG8791542.1"/>
    <property type="molecule type" value="Genomic_DNA"/>
</dbReference>
<proteinExistence type="predicted"/>
<protein>
    <submittedName>
        <fullName evidence="1">13198_t:CDS:1</fullName>
    </submittedName>
</protein>
<accession>A0ACA9RG63</accession>
<comment type="caution">
    <text evidence="1">The sequence shown here is derived from an EMBL/GenBank/DDBJ whole genome shotgun (WGS) entry which is preliminary data.</text>
</comment>
<dbReference type="Proteomes" id="UP000789366">
    <property type="component" value="Unassembled WGS sequence"/>
</dbReference>
<evidence type="ECO:0000313" key="2">
    <source>
        <dbReference type="Proteomes" id="UP000789366"/>
    </source>
</evidence>
<reference evidence="1" key="1">
    <citation type="submission" date="2021-06" db="EMBL/GenBank/DDBJ databases">
        <authorList>
            <person name="Kallberg Y."/>
            <person name="Tangrot J."/>
            <person name="Rosling A."/>
        </authorList>
    </citation>
    <scope>NUCLEOTIDE SEQUENCE</scope>
    <source>
        <strain evidence="1">28 12/20/2015</strain>
    </source>
</reference>
<organism evidence="1 2">
    <name type="scientific">Cetraspora pellucida</name>
    <dbReference type="NCBI Taxonomy" id="1433469"/>
    <lineage>
        <taxon>Eukaryota</taxon>
        <taxon>Fungi</taxon>
        <taxon>Fungi incertae sedis</taxon>
        <taxon>Mucoromycota</taxon>
        <taxon>Glomeromycotina</taxon>
        <taxon>Glomeromycetes</taxon>
        <taxon>Diversisporales</taxon>
        <taxon>Gigasporaceae</taxon>
        <taxon>Cetraspora</taxon>
    </lineage>
</organism>
<sequence>SSIRTTITASMNNASPDTRSKLAMNKHITRSTVKNRSDSTASAESTDTVEAAGSQEIQEPSISNIEIRMRTYVDTAIQTASASLMQSMQQFMNQQAEAQREWSSQLLETVNQRLPHVSQTTQNI</sequence>
<feature type="non-terminal residue" evidence="1">
    <location>
        <position position="124"/>
    </location>
</feature>
<name>A0ACA9RG63_9GLOM</name>
<feature type="non-terminal residue" evidence="1">
    <location>
        <position position="1"/>
    </location>
</feature>
<keyword evidence="2" id="KW-1185">Reference proteome</keyword>
<gene>
    <name evidence="1" type="ORF">SPELUC_LOCUS17275</name>
</gene>
<evidence type="ECO:0000313" key="1">
    <source>
        <dbReference type="EMBL" id="CAG8791542.1"/>
    </source>
</evidence>